<dbReference type="PROSITE" id="PS51257">
    <property type="entry name" value="PROKAR_LIPOPROTEIN"/>
    <property type="match status" value="1"/>
</dbReference>
<protein>
    <recommendedName>
        <fullName evidence="5">Lipoprotein</fullName>
    </recommendedName>
</protein>
<feature type="region of interest" description="Disordered" evidence="1">
    <location>
        <begin position="21"/>
        <end position="40"/>
    </location>
</feature>
<proteinExistence type="predicted"/>
<dbReference type="AlphaFoldDB" id="A0A510ICU1"/>
<evidence type="ECO:0000313" key="4">
    <source>
        <dbReference type="Proteomes" id="UP000315115"/>
    </source>
</evidence>
<evidence type="ECO:0000256" key="1">
    <source>
        <dbReference type="SAM" id="MobiDB-lite"/>
    </source>
</evidence>
<feature type="signal peptide" evidence="2">
    <location>
        <begin position="1"/>
        <end position="22"/>
    </location>
</feature>
<feature type="chain" id="PRO_5021775368" description="Lipoprotein" evidence="2">
    <location>
        <begin position="23"/>
        <end position="398"/>
    </location>
</feature>
<gene>
    <name evidence="3" type="ORF">VroAM7_40000</name>
</gene>
<evidence type="ECO:0000256" key="2">
    <source>
        <dbReference type="SAM" id="SignalP"/>
    </source>
</evidence>
<evidence type="ECO:0000313" key="3">
    <source>
        <dbReference type="EMBL" id="BBL91347.1"/>
    </source>
</evidence>
<evidence type="ECO:0008006" key="5">
    <source>
        <dbReference type="Google" id="ProtNLM"/>
    </source>
</evidence>
<dbReference type="Proteomes" id="UP000315115">
    <property type="component" value="Chromosome 2"/>
</dbReference>
<keyword evidence="2" id="KW-0732">Signal</keyword>
<organism evidence="3 4">
    <name type="scientific">Vibrio rotiferianus</name>
    <dbReference type="NCBI Taxonomy" id="190895"/>
    <lineage>
        <taxon>Bacteria</taxon>
        <taxon>Pseudomonadati</taxon>
        <taxon>Pseudomonadota</taxon>
        <taxon>Gammaproteobacteria</taxon>
        <taxon>Vibrionales</taxon>
        <taxon>Vibrionaceae</taxon>
        <taxon>Vibrio</taxon>
    </lineage>
</organism>
<reference evidence="4" key="1">
    <citation type="submission" date="2019-07" db="EMBL/GenBank/DDBJ databases">
        <title>Complete Genome Sequences of Vibrion rotiferianus strain AM7.</title>
        <authorList>
            <person name="Miyazaki K."/>
            <person name="Wiseschart A."/>
            <person name="Pootanakit K."/>
            <person name="Ishimori K."/>
            <person name="Kitahara K."/>
        </authorList>
    </citation>
    <scope>NUCLEOTIDE SEQUENCE [LARGE SCALE GENOMIC DNA]</scope>
    <source>
        <strain evidence="4">AM7</strain>
    </source>
</reference>
<sequence>MMKTIPLTILASAILLSGCNSSDNTKPTTPPTTGPSSSVVHGIKVEPVPSQFSAYSKAGYNRYVSVKAPNGKSIHILIMNRLSNYQIVKAVNVLNHYLTPVEGSKYGTVEQKHKIANAMANNGAILKLMNYHDEPKYNDDLDGQPLFEEEIQVEGGAWYVNQDYANHRDASYEEILHLVHDYGIGVLNAPDGGVTALPEFQKELNAIQKQSLHNAYNPSAETLEEWQQEVSVDQEYFAAVIDSYYGLWGAYDGAGMWGMYNVKHRQDFATDDPNAQYITKQIFSPVLTYDAYISDSFEGTFKMILDATTPYTYHSQYLTKLTLSGSKNSNIEINHHDNTITGNSGSNTVIVHGPKTEYTIEKLGNNRTQLVDRIDNRDGSNILSNIEKIQFTDQTITL</sequence>
<accession>A0A510ICU1</accession>
<name>A0A510ICU1_9VIBR</name>
<dbReference type="EMBL" id="AP019799">
    <property type="protein sequence ID" value="BBL91347.1"/>
    <property type="molecule type" value="Genomic_DNA"/>
</dbReference>